<evidence type="ECO:0000313" key="2">
    <source>
        <dbReference type="Proteomes" id="UP000694410"/>
    </source>
</evidence>
<reference evidence="1" key="2">
    <citation type="submission" date="2025-09" db="UniProtKB">
        <authorList>
            <consortium name="Ensembl"/>
        </authorList>
    </citation>
    <scope>IDENTIFICATION</scope>
</reference>
<reference evidence="1" key="1">
    <citation type="submission" date="2025-08" db="UniProtKB">
        <authorList>
            <consortium name="Ensembl"/>
        </authorList>
    </citation>
    <scope>IDENTIFICATION</scope>
</reference>
<proteinExistence type="predicted"/>
<dbReference type="Ensembl" id="ENSCCET00000031455.1">
    <property type="protein sequence ID" value="ENSCCEP00000020695.1"/>
    <property type="gene ID" value="ENSCCEG00000018798.1"/>
</dbReference>
<accession>A0A8C0V8X6</accession>
<sequence>EVVQSPSWSRLRNDRFQAALNFAWSNFRFHRFLDVNSHKVERTIEGIHEKLVIHSDLGKAASWKRLTEKFLNLPLPSTEETKVCTRIHTIPYCLFCCVCLIRHPTPPMWKNHESKKWRVNIGLNRS</sequence>
<keyword evidence="2" id="KW-1185">Reference proteome</keyword>
<protein>
    <submittedName>
        <fullName evidence="1">Uncharacterized protein</fullName>
    </submittedName>
</protein>
<organism evidence="1 2">
    <name type="scientific">Cyanistes caeruleus</name>
    <name type="common">Eurasian blue tit</name>
    <name type="synonym">Parus caeruleus</name>
    <dbReference type="NCBI Taxonomy" id="156563"/>
    <lineage>
        <taxon>Eukaryota</taxon>
        <taxon>Metazoa</taxon>
        <taxon>Chordata</taxon>
        <taxon>Craniata</taxon>
        <taxon>Vertebrata</taxon>
        <taxon>Euteleostomi</taxon>
        <taxon>Archelosauria</taxon>
        <taxon>Archosauria</taxon>
        <taxon>Dinosauria</taxon>
        <taxon>Saurischia</taxon>
        <taxon>Theropoda</taxon>
        <taxon>Coelurosauria</taxon>
        <taxon>Aves</taxon>
        <taxon>Neognathae</taxon>
        <taxon>Neoaves</taxon>
        <taxon>Telluraves</taxon>
        <taxon>Australaves</taxon>
        <taxon>Passeriformes</taxon>
        <taxon>Paridae</taxon>
        <taxon>Cyanistes</taxon>
    </lineage>
</organism>
<evidence type="ECO:0000313" key="1">
    <source>
        <dbReference type="Ensembl" id="ENSCCEP00000020695.1"/>
    </source>
</evidence>
<name>A0A8C0V8X6_CYACU</name>
<dbReference type="CDD" id="cd22572">
    <property type="entry name" value="GCP5_NTD"/>
    <property type="match status" value="1"/>
</dbReference>
<dbReference type="AlphaFoldDB" id="A0A8C0V8X6"/>
<dbReference type="InterPro" id="IPR059169">
    <property type="entry name" value="GCP5_N_ext"/>
</dbReference>
<dbReference type="Proteomes" id="UP000694410">
    <property type="component" value="Unplaced"/>
</dbReference>